<dbReference type="SUPFAM" id="SSF81660">
    <property type="entry name" value="Metal cation-transporting ATPase, ATP-binding domain N"/>
    <property type="match status" value="1"/>
</dbReference>
<evidence type="ECO:0000256" key="9">
    <source>
        <dbReference type="ARBA" id="ARBA00023136"/>
    </source>
</evidence>
<dbReference type="Gene3D" id="3.40.50.1000">
    <property type="entry name" value="HAD superfamily/HAD-like"/>
    <property type="match status" value="1"/>
</dbReference>
<evidence type="ECO:0000256" key="6">
    <source>
        <dbReference type="ARBA" id="ARBA00022842"/>
    </source>
</evidence>
<dbReference type="PRINTS" id="PR00119">
    <property type="entry name" value="CATATPASE"/>
</dbReference>
<dbReference type="PROSITE" id="PS00154">
    <property type="entry name" value="ATPASE_E1_E2"/>
    <property type="match status" value="1"/>
</dbReference>
<dbReference type="SFLD" id="SFLDG00002">
    <property type="entry name" value="C1.7:_P-type_atpase_like"/>
    <property type="match status" value="1"/>
</dbReference>
<evidence type="ECO:0000259" key="13">
    <source>
        <dbReference type="Pfam" id="PF00122"/>
    </source>
</evidence>
<dbReference type="InterPro" id="IPR008250">
    <property type="entry name" value="ATPase_P-typ_transduc_dom_A_sf"/>
</dbReference>
<feature type="region of interest" description="Disordered" evidence="10">
    <location>
        <begin position="218"/>
        <end position="239"/>
    </location>
</feature>
<dbReference type="PANTHER" id="PTHR45630">
    <property type="entry name" value="CATION-TRANSPORTING ATPASE-RELATED"/>
    <property type="match status" value="1"/>
</dbReference>
<dbReference type="SUPFAM" id="SSF81665">
    <property type="entry name" value="Calcium ATPase, transmembrane domain M"/>
    <property type="match status" value="1"/>
</dbReference>
<feature type="transmembrane region" description="Helical" evidence="11">
    <location>
        <begin position="1406"/>
        <end position="1422"/>
    </location>
</feature>
<keyword evidence="7" id="KW-1278">Translocase</keyword>
<evidence type="ECO:0000256" key="10">
    <source>
        <dbReference type="SAM" id="MobiDB-lite"/>
    </source>
</evidence>
<feature type="transmembrane region" description="Helical" evidence="11">
    <location>
        <begin position="1297"/>
        <end position="1321"/>
    </location>
</feature>
<sequence>MTRLTTLAAFTAALVVTLQRTFAIPIFDQINHFDINGQTCPLGTQFNVSCPILCVKDPKLCPTSLAQTCPPGQTFCGDGSCKSDCTGIANVCLCGGDAATAGGSYTPCAMSQYVDIPNYKSSTKDAQTAQTCEVAAKLLGGSIGAWGSGNASVWLACPVSNPYFTWTEPMWLSVWGLAAAEAFILLAWHAYKTVVEKKFHRAFDNALTAGHVTKDAAVDTTEADASEKDADAADKGKQKEEPFVATKKAKTNTANDDIESVPESERLKFRGFDDDYFGIFAFASVILTTIGWLLFLAIIVADYYGSVNGVAFGVFLTSNLSSKIFCAVWHLTTAWMIAVNFLRKRLRNYFRIETWAHESKFVQVEKPQEQVILLDDGGKIIKKLQRVEQVLKKKFGANILVSTSHINFTGQGRRYFEYQCTRYVFNTENHRFGPYEFDLGSEHSRLLKQAGGLRTEEAIFRQELIGPNFIPVEVPNFPMAMIQEYVLRLAVGVLVVGRDETGKWKLGYLFYFLCDLEQIHGVVLHLPDDVLVGVVMGLVQTVVILVSAFIKVVLRLRAENRIKSMAEFKSTCRVLRDGEWKDGISTADLVPGDVFEVAERTLVPCDAVVLSGNVVVDESNLTGEALPVRKFAIQDDDQTYNPEGAGKGNTLFAGTTVSQTAMVSADASSMVDRVTAMAVATGTSTDKGELIHKILFPNPISFIFNEHLKAVVVILLLWGFVAYCLSIYLMGRGDITSWFYGVSIRTLSLTFHIFVISEIFSPLLPAALTVGQSVAASRLRGKKIYCIDLPRIIIAGKVRIFCFDKTGTLTKQGLEFYGSVATVLDKETHRDFQNRTENPDEIDPLLRMGIATCHAVTKVEDQFIGNPVDIESFRAMKWDLVPSKDPQHLDTLIPAALNPAKTSDITPTRPPVHIVKRFEFVHARASQSVAIHDTATNRLHMFIKGSFERVRHLSAPDSLPPNYDQVSAQFAQEGCYVLSIAHRDLGAVGTDIEIETVRGWSREQLEAHARFLGLVLFRNKLKEDTADAIAELKGGDTRSVMITGDNALTGVFIARQCGMIGEGQRVLLGDVVAGGVGWRDVDNGEEVDVEEAIRDRRFKPVELAITGRAFEVLVGSGKMKEYLLDTRIFARMTPNDKVKCVQLHMERGITVSPRPLFCIRTYGRLLAHPPAMCGDGGNDCGALRAAHVGIALSEAEASIVSPFSTNIRSVQQCVELLRQGRSALATSFAGYKFLILYGETMAWFELLMFYFTVIAPQPIWIMIDGFITVCMTYAITQSQPAKVLGPRRPTARLLGPYTLFSTIGVIFINFWFVVCSIVWLFRQPWYLCNEFDGTAVDASKWWLIGDNYEAEVIALVVVFQFFNSAAIYNWGIIFRRAWWRNYLLVFFWAACFVSTSFLVLADPNPYSCIVGAIFKPLFYFCARTKHSKNYRDRSRIFTDSIRFSHPGPIFPILPVPHQLRHGLGPPRQARLSPSRLEDGRLQFAARA</sequence>
<dbReference type="InterPro" id="IPR006544">
    <property type="entry name" value="P-type_TPase_V"/>
</dbReference>
<feature type="transmembrane region" description="Helical" evidence="11">
    <location>
        <begin position="1234"/>
        <end position="1253"/>
    </location>
</feature>
<reference evidence="14 15" key="1">
    <citation type="journal article" date="2018" name="New Phytol.">
        <title>Phylogenomics of Endogonaceae and evolution of mycorrhizas within Mucoromycota.</title>
        <authorList>
            <person name="Chang Y."/>
            <person name="Desiro A."/>
            <person name="Na H."/>
            <person name="Sandor L."/>
            <person name="Lipzen A."/>
            <person name="Clum A."/>
            <person name="Barry K."/>
            <person name="Grigoriev I.V."/>
            <person name="Martin F.M."/>
            <person name="Stajich J.E."/>
            <person name="Smith M.E."/>
            <person name="Bonito G."/>
            <person name="Spatafora J.W."/>
        </authorList>
    </citation>
    <scope>NUCLEOTIDE SEQUENCE [LARGE SCALE GENOMIC DNA]</scope>
    <source>
        <strain evidence="14 15">AD002</strain>
    </source>
</reference>
<dbReference type="GO" id="GO:0046872">
    <property type="term" value="F:metal ion binding"/>
    <property type="evidence" value="ECO:0007669"/>
    <property type="project" value="UniProtKB-KW"/>
</dbReference>
<evidence type="ECO:0000256" key="4">
    <source>
        <dbReference type="ARBA" id="ARBA00022741"/>
    </source>
</evidence>
<evidence type="ECO:0000256" key="5">
    <source>
        <dbReference type="ARBA" id="ARBA00022840"/>
    </source>
</evidence>
<feature type="domain" description="P-type ATPase A" evidence="13">
    <location>
        <begin position="569"/>
        <end position="693"/>
    </location>
</feature>
<dbReference type="GO" id="GO:0016020">
    <property type="term" value="C:membrane"/>
    <property type="evidence" value="ECO:0007669"/>
    <property type="project" value="UniProtKB-SubCell"/>
</dbReference>
<dbReference type="SFLD" id="SFLDS00003">
    <property type="entry name" value="Haloacid_Dehalogenase"/>
    <property type="match status" value="1"/>
</dbReference>
<gene>
    <name evidence="14" type="ORF">BC938DRAFT_480454</name>
</gene>
<dbReference type="InterPro" id="IPR018303">
    <property type="entry name" value="ATPase_P-typ_P_site"/>
</dbReference>
<name>A0A433QIL9_9FUNG</name>
<feature type="transmembrane region" description="Helical" evidence="11">
    <location>
        <begin position="508"/>
        <end position="526"/>
    </location>
</feature>
<evidence type="ECO:0000256" key="3">
    <source>
        <dbReference type="ARBA" id="ARBA00022723"/>
    </source>
</evidence>
<keyword evidence="8 11" id="KW-1133">Transmembrane helix</keyword>
<dbReference type="GO" id="GO:0019829">
    <property type="term" value="F:ATPase-coupled monoatomic cation transmembrane transporter activity"/>
    <property type="evidence" value="ECO:0007669"/>
    <property type="project" value="TreeGrafter"/>
</dbReference>
<dbReference type="GO" id="GO:0140358">
    <property type="term" value="F:P-type transmembrane transporter activity"/>
    <property type="evidence" value="ECO:0007669"/>
    <property type="project" value="InterPro"/>
</dbReference>
<dbReference type="Proteomes" id="UP000274822">
    <property type="component" value="Unassembled WGS sequence"/>
</dbReference>
<comment type="subcellular location">
    <subcellularLocation>
        <location evidence="1">Membrane</location>
        <topology evidence="1">Multi-pass membrane protein</topology>
    </subcellularLocation>
</comment>
<evidence type="ECO:0000256" key="8">
    <source>
        <dbReference type="ARBA" id="ARBA00022989"/>
    </source>
</evidence>
<feature type="compositionally biased region" description="Basic and acidic residues" evidence="10">
    <location>
        <begin position="225"/>
        <end position="239"/>
    </location>
</feature>
<keyword evidence="4" id="KW-0547">Nucleotide-binding</keyword>
<keyword evidence="6" id="KW-0460">Magnesium</keyword>
<dbReference type="InterPro" id="IPR044492">
    <property type="entry name" value="P_typ_ATPase_HD_dom"/>
</dbReference>
<keyword evidence="9 11" id="KW-0472">Membrane</keyword>
<feature type="signal peptide" evidence="12">
    <location>
        <begin position="1"/>
        <end position="23"/>
    </location>
</feature>
<feature type="transmembrane region" description="Helical" evidence="11">
    <location>
        <begin position="320"/>
        <end position="342"/>
    </location>
</feature>
<feature type="transmembrane region" description="Helical" evidence="11">
    <location>
        <begin position="1382"/>
        <end position="1400"/>
    </location>
</feature>
<keyword evidence="2 11" id="KW-0812">Transmembrane</keyword>
<evidence type="ECO:0000256" key="1">
    <source>
        <dbReference type="ARBA" id="ARBA00004141"/>
    </source>
</evidence>
<evidence type="ECO:0000313" key="15">
    <source>
        <dbReference type="Proteomes" id="UP000274822"/>
    </source>
</evidence>
<feature type="transmembrane region" description="Helical" evidence="11">
    <location>
        <begin position="751"/>
        <end position="775"/>
    </location>
</feature>
<dbReference type="Gene3D" id="2.70.150.10">
    <property type="entry name" value="Calcium-transporting ATPase, cytoplasmic transduction domain A"/>
    <property type="match status" value="1"/>
</dbReference>
<dbReference type="InterPro" id="IPR036412">
    <property type="entry name" value="HAD-like_sf"/>
</dbReference>
<organism evidence="14 15">
    <name type="scientific">Jimgerdemannia flammicorona</name>
    <dbReference type="NCBI Taxonomy" id="994334"/>
    <lineage>
        <taxon>Eukaryota</taxon>
        <taxon>Fungi</taxon>
        <taxon>Fungi incertae sedis</taxon>
        <taxon>Mucoromycota</taxon>
        <taxon>Mucoromycotina</taxon>
        <taxon>Endogonomycetes</taxon>
        <taxon>Endogonales</taxon>
        <taxon>Endogonaceae</taxon>
        <taxon>Jimgerdemannia</taxon>
    </lineage>
</organism>
<feature type="chain" id="PRO_5019243056" description="P-type ATPase A domain-containing protein" evidence="12">
    <location>
        <begin position="24"/>
        <end position="1487"/>
    </location>
</feature>
<dbReference type="SUPFAM" id="SSF56784">
    <property type="entry name" value="HAD-like"/>
    <property type="match status" value="1"/>
</dbReference>
<evidence type="ECO:0000256" key="11">
    <source>
        <dbReference type="SAM" id="Phobius"/>
    </source>
</evidence>
<keyword evidence="15" id="KW-1185">Reference proteome</keyword>
<dbReference type="SUPFAM" id="SSF81653">
    <property type="entry name" value="Calcium ATPase, transduction domain A"/>
    <property type="match status" value="1"/>
</dbReference>
<dbReference type="InterPro" id="IPR023298">
    <property type="entry name" value="ATPase_P-typ_TM_dom_sf"/>
</dbReference>
<feature type="transmembrane region" description="Helical" evidence="11">
    <location>
        <begin position="276"/>
        <end position="300"/>
    </location>
</feature>
<protein>
    <recommendedName>
        <fullName evidence="13">P-type ATPase A domain-containing protein</fullName>
    </recommendedName>
</protein>
<dbReference type="Pfam" id="PF00122">
    <property type="entry name" value="E1-E2_ATPase"/>
    <property type="match status" value="1"/>
</dbReference>
<feature type="transmembrane region" description="Helical" evidence="11">
    <location>
        <begin position="710"/>
        <end position="731"/>
    </location>
</feature>
<dbReference type="InterPro" id="IPR023214">
    <property type="entry name" value="HAD_sf"/>
</dbReference>
<evidence type="ECO:0000256" key="12">
    <source>
        <dbReference type="SAM" id="SignalP"/>
    </source>
</evidence>
<feature type="transmembrane region" description="Helical" evidence="11">
    <location>
        <begin position="170"/>
        <end position="191"/>
    </location>
</feature>
<keyword evidence="3" id="KW-0479">Metal-binding</keyword>
<dbReference type="EMBL" id="RBNJ01004940">
    <property type="protein sequence ID" value="RUS29609.1"/>
    <property type="molecule type" value="Genomic_DNA"/>
</dbReference>
<feature type="transmembrane region" description="Helical" evidence="11">
    <location>
        <begin position="532"/>
        <end position="554"/>
    </location>
</feature>
<dbReference type="GO" id="GO:0005524">
    <property type="term" value="F:ATP binding"/>
    <property type="evidence" value="ECO:0007669"/>
    <property type="project" value="UniProtKB-KW"/>
</dbReference>
<keyword evidence="5" id="KW-0067">ATP-binding</keyword>
<dbReference type="SFLD" id="SFLDF00027">
    <property type="entry name" value="p-type_atpase"/>
    <property type="match status" value="1"/>
</dbReference>
<evidence type="ECO:0000256" key="2">
    <source>
        <dbReference type="ARBA" id="ARBA00022692"/>
    </source>
</evidence>
<comment type="caution">
    <text evidence="14">The sequence shown here is derived from an EMBL/GenBank/DDBJ whole genome shotgun (WGS) entry which is preliminary data.</text>
</comment>
<keyword evidence="12" id="KW-0732">Signal</keyword>
<proteinExistence type="predicted"/>
<dbReference type="PANTHER" id="PTHR45630:SF11">
    <property type="entry name" value="CATION-TRANSPORTING P-TYPE ATPASE N-TERMINAL DOMAIN-CONTAINING PROTEIN"/>
    <property type="match status" value="1"/>
</dbReference>
<feature type="transmembrane region" description="Helical" evidence="11">
    <location>
        <begin position="1259"/>
        <end position="1276"/>
    </location>
</feature>
<evidence type="ECO:0000313" key="14">
    <source>
        <dbReference type="EMBL" id="RUS29609.1"/>
    </source>
</evidence>
<feature type="transmembrane region" description="Helical" evidence="11">
    <location>
        <begin position="1352"/>
        <end position="1370"/>
    </location>
</feature>
<dbReference type="InterPro" id="IPR059000">
    <property type="entry name" value="ATPase_P-type_domA"/>
</dbReference>
<dbReference type="Gene3D" id="3.40.1110.10">
    <property type="entry name" value="Calcium-transporting ATPase, cytoplasmic domain N"/>
    <property type="match status" value="1"/>
</dbReference>
<accession>A0A433QIL9</accession>
<dbReference type="InterPro" id="IPR023299">
    <property type="entry name" value="ATPase_P-typ_cyto_dom_N"/>
</dbReference>
<evidence type="ECO:0000256" key="7">
    <source>
        <dbReference type="ARBA" id="ARBA00022967"/>
    </source>
</evidence>